<reference evidence="8 9" key="1">
    <citation type="journal article" date="2011" name="Science">
        <title>The Selaginella genome identifies genetic changes associated with the evolution of vascular plants.</title>
        <authorList>
            <person name="Banks J.A."/>
            <person name="Nishiyama T."/>
            <person name="Hasebe M."/>
            <person name="Bowman J.L."/>
            <person name="Gribskov M."/>
            <person name="dePamphilis C."/>
            <person name="Albert V.A."/>
            <person name="Aono N."/>
            <person name="Aoyama T."/>
            <person name="Ambrose B.A."/>
            <person name="Ashton N.W."/>
            <person name="Axtell M.J."/>
            <person name="Barker E."/>
            <person name="Barker M.S."/>
            <person name="Bennetzen J.L."/>
            <person name="Bonawitz N.D."/>
            <person name="Chapple C."/>
            <person name="Cheng C."/>
            <person name="Correa L.G."/>
            <person name="Dacre M."/>
            <person name="DeBarry J."/>
            <person name="Dreyer I."/>
            <person name="Elias M."/>
            <person name="Engstrom E.M."/>
            <person name="Estelle M."/>
            <person name="Feng L."/>
            <person name="Finet C."/>
            <person name="Floyd S.K."/>
            <person name="Frommer W.B."/>
            <person name="Fujita T."/>
            <person name="Gramzow L."/>
            <person name="Gutensohn M."/>
            <person name="Harholt J."/>
            <person name="Hattori M."/>
            <person name="Heyl A."/>
            <person name="Hirai T."/>
            <person name="Hiwatashi Y."/>
            <person name="Ishikawa M."/>
            <person name="Iwata M."/>
            <person name="Karol K.G."/>
            <person name="Koehler B."/>
            <person name="Kolukisaoglu U."/>
            <person name="Kubo M."/>
            <person name="Kurata T."/>
            <person name="Lalonde S."/>
            <person name="Li K."/>
            <person name="Li Y."/>
            <person name="Litt A."/>
            <person name="Lyons E."/>
            <person name="Manning G."/>
            <person name="Maruyama T."/>
            <person name="Michael T.P."/>
            <person name="Mikami K."/>
            <person name="Miyazaki S."/>
            <person name="Morinaga S."/>
            <person name="Murata T."/>
            <person name="Mueller-Roeber B."/>
            <person name="Nelson D.R."/>
            <person name="Obara M."/>
            <person name="Oguri Y."/>
            <person name="Olmstead R.G."/>
            <person name="Onodera N."/>
            <person name="Petersen B.L."/>
            <person name="Pils B."/>
            <person name="Prigge M."/>
            <person name="Rensing S.A."/>
            <person name="Riano-Pachon D.M."/>
            <person name="Roberts A.W."/>
            <person name="Sato Y."/>
            <person name="Scheller H.V."/>
            <person name="Schulz B."/>
            <person name="Schulz C."/>
            <person name="Shakirov E.V."/>
            <person name="Shibagaki N."/>
            <person name="Shinohara N."/>
            <person name="Shippen D.E."/>
            <person name="Soerensen I."/>
            <person name="Sotooka R."/>
            <person name="Sugimoto N."/>
            <person name="Sugita M."/>
            <person name="Sumikawa N."/>
            <person name="Tanurdzic M."/>
            <person name="Theissen G."/>
            <person name="Ulvskov P."/>
            <person name="Wakazuki S."/>
            <person name="Weng J.K."/>
            <person name="Willats W.W."/>
            <person name="Wipf D."/>
            <person name="Wolf P.G."/>
            <person name="Yang L."/>
            <person name="Zimmer A.D."/>
            <person name="Zhu Q."/>
            <person name="Mitros T."/>
            <person name="Hellsten U."/>
            <person name="Loque D."/>
            <person name="Otillar R."/>
            <person name="Salamov A."/>
            <person name="Schmutz J."/>
            <person name="Shapiro H."/>
            <person name="Lindquist E."/>
            <person name="Lucas S."/>
            <person name="Rokhsar D."/>
            <person name="Grigoriev I.V."/>
        </authorList>
    </citation>
    <scope>NUCLEOTIDE SEQUENCE [LARGE SCALE GENOMIC DNA]</scope>
</reference>
<dbReference type="AlphaFoldDB" id="D8T3M8"/>
<dbReference type="Pfam" id="PF00754">
    <property type="entry name" value="F5_F8_type_C"/>
    <property type="match status" value="1"/>
</dbReference>
<feature type="chain" id="PRO_5003123268" description="alpha-L-fucosidase" evidence="6">
    <location>
        <begin position="18"/>
        <end position="490"/>
    </location>
</feature>
<comment type="similarity">
    <text evidence="1">Belongs to the glycosyl hydrolase 29 family.</text>
</comment>
<dbReference type="EC" id="3.2.1.51" evidence="2"/>
<feature type="domain" description="F5/8 type C" evidence="7">
    <location>
        <begin position="341"/>
        <end position="477"/>
    </location>
</feature>
<dbReference type="SMART" id="SM00812">
    <property type="entry name" value="Alpha_L_fucos"/>
    <property type="match status" value="1"/>
</dbReference>
<gene>
    <name evidence="8" type="ORF">SELMODRAFT_428667</name>
</gene>
<evidence type="ECO:0000256" key="6">
    <source>
        <dbReference type="SAM" id="SignalP"/>
    </source>
</evidence>
<dbReference type="SUPFAM" id="SSF49785">
    <property type="entry name" value="Galactose-binding domain-like"/>
    <property type="match status" value="1"/>
</dbReference>
<evidence type="ECO:0000256" key="1">
    <source>
        <dbReference type="ARBA" id="ARBA00007951"/>
    </source>
</evidence>
<feature type="signal peptide" evidence="6">
    <location>
        <begin position="1"/>
        <end position="17"/>
    </location>
</feature>
<dbReference type="FunFam" id="3.20.20.80:FF:000052">
    <property type="entry name" value="Putative alpha-L-fucosidase 1"/>
    <property type="match status" value="1"/>
</dbReference>
<dbReference type="InterPro" id="IPR008979">
    <property type="entry name" value="Galactose-bd-like_sf"/>
</dbReference>
<dbReference type="InterPro" id="IPR017853">
    <property type="entry name" value="GH"/>
</dbReference>
<keyword evidence="3 6" id="KW-0732">Signal</keyword>
<dbReference type="PANTHER" id="PTHR10030">
    <property type="entry name" value="ALPHA-L-FUCOSIDASE"/>
    <property type="match status" value="1"/>
</dbReference>
<dbReference type="eggNOG" id="KOG3340">
    <property type="taxonomic scope" value="Eukaryota"/>
</dbReference>
<dbReference type="InterPro" id="IPR057739">
    <property type="entry name" value="Glyco_hydro_29_N"/>
</dbReference>
<sequence length="490" mass="54541">MSCLLVLCSSLLVIAAASDSKLPSSPPPPPPLPVLPIPSSKQLHWQRRERSIFFHFGMNTFTDSETGTGLEDPRLFFPTHLNARQWVSVAKDAGFTLVVLVTKHHDGFCLWPSKYTNHSVASSFWRSGKGDVVRELADAVAEAGIDLGLYLSPWDRHEPSYGNTLDYNKYYLAQMRELLTNYGNISEVWLDGAKGNISMEYKFDEWFETIHQLQPGALIFSDAGPDTRWVGDEQGRAGATCWSMVRRSSIQIGNSGPILQYLNQGDEHGSDWVPPECDVSIRTGWFWHRSERPKDLWSLLDIYYTSVGRNCVLLLNVPPNSSGLISDEDSKTLRALSTAITTIFSVNLAASPLSVTASSAYSTEHGPHQVLTPDISSFWSPREGEAAGWLMLDLGKPTLFNLVRIQEAIAWGQRVRYHRVDVLSVTRGWTTVAQGTTIGYKRLHRLKLIVKAQLVKLVILDSRAAPPLVASFGLYLDPYPHVGNDTSVIS</sequence>
<keyword evidence="9" id="KW-1185">Reference proteome</keyword>
<dbReference type="Pfam" id="PF01120">
    <property type="entry name" value="Alpha_L_fucos"/>
    <property type="match status" value="1"/>
</dbReference>
<dbReference type="SUPFAM" id="SSF51445">
    <property type="entry name" value="(Trans)glycosidases"/>
    <property type="match status" value="1"/>
</dbReference>
<dbReference type="GO" id="GO:0006004">
    <property type="term" value="P:fucose metabolic process"/>
    <property type="evidence" value="ECO:0000318"/>
    <property type="project" value="GO_Central"/>
</dbReference>
<evidence type="ECO:0000313" key="8">
    <source>
        <dbReference type="EMBL" id="EFJ08766.1"/>
    </source>
</evidence>
<proteinExistence type="inferred from homology"/>
<dbReference type="Proteomes" id="UP000001514">
    <property type="component" value="Unassembled WGS sequence"/>
</dbReference>
<dbReference type="EMBL" id="GL377670">
    <property type="protein sequence ID" value="EFJ08766.1"/>
    <property type="molecule type" value="Genomic_DNA"/>
</dbReference>
<dbReference type="HOGENOM" id="CLU_002934_7_1_1"/>
<dbReference type="KEGG" id="smo:SELMODRAFT_428667"/>
<dbReference type="InterPro" id="IPR000421">
    <property type="entry name" value="FA58C"/>
</dbReference>
<dbReference type="Gene3D" id="2.60.120.260">
    <property type="entry name" value="Galactose-binding domain-like"/>
    <property type="match status" value="1"/>
</dbReference>
<dbReference type="OMA" id="RENETRW"/>
<keyword evidence="4" id="KW-0378">Hydrolase</keyword>
<accession>D8T3M8</accession>
<dbReference type="GO" id="GO:0005764">
    <property type="term" value="C:lysosome"/>
    <property type="evidence" value="ECO:0000318"/>
    <property type="project" value="GO_Central"/>
</dbReference>
<dbReference type="InterPro" id="IPR000933">
    <property type="entry name" value="Glyco_hydro_29"/>
</dbReference>
<dbReference type="Gene3D" id="3.20.20.80">
    <property type="entry name" value="Glycosidases"/>
    <property type="match status" value="1"/>
</dbReference>
<dbReference type="GO" id="GO:0016139">
    <property type="term" value="P:glycoside catabolic process"/>
    <property type="evidence" value="ECO:0000318"/>
    <property type="project" value="GO_Central"/>
</dbReference>
<dbReference type="OrthoDB" id="6039950at2759"/>
<dbReference type="PANTHER" id="PTHR10030:SF37">
    <property type="entry name" value="ALPHA-L-FUCOSIDASE-RELATED"/>
    <property type="match status" value="1"/>
</dbReference>
<protein>
    <recommendedName>
        <fullName evidence="2">alpha-L-fucosidase</fullName>
        <ecNumber evidence="2">3.2.1.51</ecNumber>
    </recommendedName>
</protein>
<evidence type="ECO:0000256" key="2">
    <source>
        <dbReference type="ARBA" id="ARBA00012662"/>
    </source>
</evidence>
<dbReference type="FunCoup" id="D8T3M8">
    <property type="interactions" value="240"/>
</dbReference>
<evidence type="ECO:0000313" key="9">
    <source>
        <dbReference type="Proteomes" id="UP000001514"/>
    </source>
</evidence>
<evidence type="ECO:0000256" key="3">
    <source>
        <dbReference type="ARBA" id="ARBA00022729"/>
    </source>
</evidence>
<keyword evidence="5" id="KW-0326">Glycosidase</keyword>
<name>D8T3M8_SELML</name>
<organism evidence="9">
    <name type="scientific">Selaginella moellendorffii</name>
    <name type="common">Spikemoss</name>
    <dbReference type="NCBI Taxonomy" id="88036"/>
    <lineage>
        <taxon>Eukaryota</taxon>
        <taxon>Viridiplantae</taxon>
        <taxon>Streptophyta</taxon>
        <taxon>Embryophyta</taxon>
        <taxon>Tracheophyta</taxon>
        <taxon>Lycopodiopsida</taxon>
        <taxon>Selaginellales</taxon>
        <taxon>Selaginellaceae</taxon>
        <taxon>Selaginella</taxon>
    </lineage>
</organism>
<dbReference type="InParanoid" id="D8T3M8"/>
<evidence type="ECO:0000256" key="5">
    <source>
        <dbReference type="ARBA" id="ARBA00023295"/>
    </source>
</evidence>
<evidence type="ECO:0000256" key="4">
    <source>
        <dbReference type="ARBA" id="ARBA00022801"/>
    </source>
</evidence>
<evidence type="ECO:0000259" key="7">
    <source>
        <dbReference type="PROSITE" id="PS50022"/>
    </source>
</evidence>
<dbReference type="Gramene" id="EFJ08766">
    <property type="protein sequence ID" value="EFJ08766"/>
    <property type="gene ID" value="SELMODRAFT_428667"/>
</dbReference>
<dbReference type="GO" id="GO:0004560">
    <property type="term" value="F:alpha-L-fucosidase activity"/>
    <property type="evidence" value="ECO:0000318"/>
    <property type="project" value="GO_Central"/>
</dbReference>
<dbReference type="PROSITE" id="PS50022">
    <property type="entry name" value="FA58C_3"/>
    <property type="match status" value="1"/>
</dbReference>